<dbReference type="InterPro" id="IPR014030">
    <property type="entry name" value="Ketoacyl_synth_N"/>
</dbReference>
<evidence type="ECO:0000256" key="24">
    <source>
        <dbReference type="PIRSR" id="PIRSR000454-1"/>
    </source>
</evidence>
<dbReference type="PANTHER" id="PTHR10982:SF21">
    <property type="entry name" value="FATTY ACID SYNTHASE SUBUNIT BETA"/>
    <property type="match status" value="1"/>
</dbReference>
<dbReference type="Gene3D" id="6.10.250.1930">
    <property type="match status" value="1"/>
</dbReference>
<evidence type="ECO:0000256" key="10">
    <source>
        <dbReference type="ARBA" id="ARBA00022723"/>
    </source>
</evidence>
<dbReference type="EC" id="1.1.1.100" evidence="3"/>
<evidence type="ECO:0000256" key="4">
    <source>
        <dbReference type="ARBA" id="ARBA00013191"/>
    </source>
</evidence>
<dbReference type="GO" id="GO:0044550">
    <property type="term" value="P:secondary metabolite biosynthetic process"/>
    <property type="evidence" value="ECO:0007669"/>
    <property type="project" value="UniProtKB-ARBA"/>
</dbReference>
<dbReference type="Gene3D" id="3.40.50.720">
    <property type="entry name" value="NAD(P)-binding Rossmann-like Domain"/>
    <property type="match status" value="2"/>
</dbReference>
<sequence>MAPNGIVGSPTHSKIATRHEEKDLAYRLFIELLAYQLASPVRWIETQNELLRRPSPVQRFIEIGPRSTLTRMARKSASIHHDQHTPSQWLHLQFLSYQDDRNIILYEYPDAVRLPSTIQRTTSASTSARLAVAVEGSRSDGGSESVAASLAFTPIKTSAHVPSAKVPLSARHILLAITGQKLRCSFDQVPMDSTIRNLSGGKSTLQNELIGDLVAEFGRVPEGMEDMSLANLVEALQGRFSGKPGKQMSALISRFISSKLPAGFNQRSAQMYMHSKWGLEGSDGMIPICLAITVQPPSRLADAGAAHAYLDNLVGLYAEFEGITMLPTQPRLDNENGYSEPTQIDAVALSALRKEQQDLQHKQLKLLADYLKIKPGDLKDSAQSVDRKSDLQESLDQWNAELGEDFLQGIRPSFNLQQVRHYDSSWNWVREDLLKWIYAISQGSKDAVLSKKGGRLRRILNRWDPSCTDIILHRLEVSTSTACEMKGHVVMLNQVLKLGIRAQATDPVHIHTLPPLMPSISIRSSGRLEYTETSRSVCSYADVIRRGHLSRTGTRAPTPFVHIRTRNVDEDWMYDAKATEMLHQVMDAGLTTGFSYVGKTVLVTGAGPGSIAVEIIQGLLAGGARVLVTTSRAISTTARFYQSLFRKYGARGASLTLLPMNQASRQDCEAIIGHIYGAEASAGHDVDCIIPFAAIPQTGEPDTLGSRQELALRGMLVNLLRLVGLVCLEKEKRRINTRPTMVVLPLSCNEGTFGGDGLYAEAKIGLKSLFNRFHSESWSTYATICGAVMGWTRGTGLMHSSDMIAAEMEKLGVITFSRTEMAFNILALLSPAITALAEETPVYADLTGGFGAMWNLKEHIAASRKAVAENLRLGIVLAEEETHHEAALHGQQANSHAHEPEVRNKRANLNIGFPSIARQEDMTARLPDLQGMIDLSQTVVIVGFSELGPWGSSRTRWEMESQGQFSLEGYVEMAWMMGLIRHITGDLKGQPYVGWIDVVTSEPISDDKVPERYHQQIIENSGLRFIEPDALNTYDPSRIEFMHEVAIEDDLPPFESSKSAAEAFKLRHGDHVFVQPISDSDNYRVFMKKGAVVMVPKAIPFHPLVGGRVPKGWDPLRYGIPGDIVQEADPTTLYALCCVSEAFLSAGIKDPYQMYQYIQVSEVANCLGTGGGPMKTIQSMYRDRYLDRPVQGDIILDHFANTMGAWVNMLLLSSSGPLRTHVGACATAIESLDSGCEAIKSGKCKVAIVGGCDDFGEEVAYEFAGIKATANTKEELAKGRLPGEFSRPTTSSRSGFAESAGCGVQIVMAADLALEMGLPIYGIVAYTQMASDQTGRSIPAPGKGILTAARESADARHSPLLHLEVRRAGFEREVAEIRQQAWDGQVSSTCQTESTTCATEERRKSRLRDAQHRWANSIRLQDASISPLRAALATWTLSIDDIGVVSSHGTSTRANELNEGEVINTQMNHLGRRRGNPLLCVCQKSVTGHPKAAAGAWQLNGCIQMFRDSIVPGNRNADNIDEQLRQFKHLVYPMDSMKVPEMKAIMLTSFGFGQKGALAVVVAPRYVFAAVPTATFEDYRTRVLQRQRTANVEFVTRLLKNSLVQVKCDPPWKSAETMQSVFLNPDSRLAADDSFGVETPVKAPGPDSVGEKSDVTAALVQSLLERVTQRSGAMTSTSVGVDVEEIMSLHIENLNFLQRNFTPAERDYCSKAANPRSAFAGRWSAKEAVFKSFRVSSMGAGAAMQNIEILEESGNPYVKLHGHAHAVAMSKGISKIELAIGHSGEVAAAVALARWT</sequence>
<evidence type="ECO:0000256" key="8">
    <source>
        <dbReference type="ARBA" id="ARBA00022553"/>
    </source>
</evidence>
<feature type="binding site" evidence="25">
    <location>
        <position position="1683"/>
    </location>
    <ligand>
        <name>Mg(2+)</name>
        <dbReference type="ChEBI" id="CHEBI:18420"/>
    </ligand>
</feature>
<dbReference type="RefSeq" id="XP_025387380.1">
    <property type="nucleotide sequence ID" value="XM_025534095.1"/>
</dbReference>
<dbReference type="PIRSF" id="PIRSF000454">
    <property type="entry name" value="FAS_yeast_alpha"/>
    <property type="match status" value="1"/>
</dbReference>
<comment type="subunit">
    <text evidence="22">Fatty acid synthase is composed of alpha and beta subunits.</text>
</comment>
<dbReference type="EC" id="2.3.1.86" evidence="2"/>
<evidence type="ECO:0000256" key="12">
    <source>
        <dbReference type="ARBA" id="ARBA00022842"/>
    </source>
</evidence>
<keyword evidence="14" id="KW-0560">Oxidoreductase</keyword>
<evidence type="ECO:0000256" key="6">
    <source>
        <dbReference type="ARBA" id="ARBA00022450"/>
    </source>
</evidence>
<dbReference type="InterPro" id="IPR004568">
    <property type="entry name" value="Ppantetheine-prot_Trfase_dom"/>
</dbReference>
<dbReference type="InterPro" id="IPR026025">
    <property type="entry name" value="FAS_alpha_yeast"/>
</dbReference>
<evidence type="ECO:0000256" key="23">
    <source>
        <dbReference type="PIRNR" id="PIRNR000454"/>
    </source>
</evidence>
<evidence type="ECO:0000256" key="3">
    <source>
        <dbReference type="ARBA" id="ARBA00012948"/>
    </source>
</evidence>
<feature type="binding site" evidence="25">
    <location>
        <position position="1684"/>
    </location>
    <ligand>
        <name>Mg(2+)</name>
        <dbReference type="ChEBI" id="CHEBI:18420"/>
    </ligand>
</feature>
<dbReference type="Pfam" id="PF01648">
    <property type="entry name" value="ACPS"/>
    <property type="match status" value="1"/>
</dbReference>
<dbReference type="GeneID" id="37056057"/>
<evidence type="ECO:0000259" key="27">
    <source>
        <dbReference type="PROSITE" id="PS50075"/>
    </source>
</evidence>
<feature type="domain" description="Carrier" evidence="27">
    <location>
        <begin position="161"/>
        <end position="243"/>
    </location>
</feature>
<dbReference type="Pfam" id="PF18325">
    <property type="entry name" value="Fas_alpha_ACP"/>
    <property type="match status" value="1"/>
</dbReference>
<evidence type="ECO:0000313" key="30">
    <source>
        <dbReference type="Proteomes" id="UP000246171"/>
    </source>
</evidence>
<dbReference type="InterPro" id="IPR020841">
    <property type="entry name" value="PKS_Beta-ketoAc_synthase_dom"/>
</dbReference>
<protein>
    <recommendedName>
        <fullName evidence="5">Fatty acid synthase subunit alpha</fullName>
        <ecNumber evidence="3">1.1.1.100</ecNumber>
        <ecNumber evidence="4">2.3.1.41</ecNumber>
        <ecNumber evidence="2">2.3.1.86</ecNumber>
    </recommendedName>
</protein>
<dbReference type="NCBIfam" id="TIGR00556">
    <property type="entry name" value="pantethn_trn"/>
    <property type="match status" value="1"/>
</dbReference>
<dbReference type="Pfam" id="PF02801">
    <property type="entry name" value="Ketoacyl-synt_C"/>
    <property type="match status" value="1"/>
</dbReference>
<gene>
    <name evidence="29" type="ORF">BO83DRAFT_408934</name>
</gene>
<organism evidence="29 30">
    <name type="scientific">Aspergillus eucalypticola (strain CBS 122712 / IBT 29274)</name>
    <dbReference type="NCBI Taxonomy" id="1448314"/>
    <lineage>
        <taxon>Eukaryota</taxon>
        <taxon>Fungi</taxon>
        <taxon>Dikarya</taxon>
        <taxon>Ascomycota</taxon>
        <taxon>Pezizomycotina</taxon>
        <taxon>Eurotiomycetes</taxon>
        <taxon>Eurotiomycetidae</taxon>
        <taxon>Eurotiales</taxon>
        <taxon>Aspergillaceae</taxon>
        <taxon>Aspergillus</taxon>
        <taxon>Aspergillus subgen. Circumdati</taxon>
    </lineage>
</organism>
<keyword evidence="12 25" id="KW-0460">Magnesium</keyword>
<dbReference type="EC" id="2.3.1.41" evidence="4"/>
<evidence type="ECO:0000256" key="14">
    <source>
        <dbReference type="ARBA" id="ARBA00023002"/>
    </source>
</evidence>
<evidence type="ECO:0000256" key="21">
    <source>
        <dbReference type="ARBA" id="ARBA00049541"/>
    </source>
</evidence>
<keyword evidence="16" id="KW-0443">Lipid metabolism</keyword>
<dbReference type="Gene3D" id="3.40.47.10">
    <property type="match status" value="1"/>
</dbReference>
<dbReference type="InterPro" id="IPR037143">
    <property type="entry name" value="4-PPantetheinyl_Trfase_dom_sf"/>
</dbReference>
<dbReference type="SUPFAM" id="SSF51735">
    <property type="entry name" value="NAD(P)-binding Rossmann-fold domains"/>
    <property type="match status" value="1"/>
</dbReference>
<evidence type="ECO:0000256" key="1">
    <source>
        <dbReference type="ARBA" id="ARBA00007485"/>
    </source>
</evidence>
<keyword evidence="9 23" id="KW-0808">Transferase</keyword>
<feature type="binding site" evidence="25">
    <location>
        <position position="1682"/>
    </location>
    <ligand>
        <name>Mg(2+)</name>
        <dbReference type="ChEBI" id="CHEBI:18420"/>
    </ligand>
</feature>
<dbReference type="InterPro" id="IPR016039">
    <property type="entry name" value="Thiolase-like"/>
</dbReference>
<evidence type="ECO:0000256" key="26">
    <source>
        <dbReference type="PIRSR" id="PIRSR000454-4"/>
    </source>
</evidence>
<feature type="modified residue" description="O-(pantetheine 4'-phosphoryl)serine" evidence="26">
    <location>
        <position position="203"/>
    </location>
</feature>
<dbReference type="EMBL" id="MSFU01000015">
    <property type="protein sequence ID" value="PWY71389.1"/>
    <property type="molecule type" value="Genomic_DNA"/>
</dbReference>
<dbReference type="SUPFAM" id="SSF52151">
    <property type="entry name" value="FabD/lysophospholipase-like"/>
    <property type="match status" value="1"/>
</dbReference>
<dbReference type="GO" id="GO:0042759">
    <property type="term" value="P:long-chain fatty acid biosynthetic process"/>
    <property type="evidence" value="ECO:0007669"/>
    <property type="project" value="UniProtKB-UniRule"/>
</dbReference>
<accession>A0A317VD75</accession>
<dbReference type="GO" id="GO:0004315">
    <property type="term" value="F:3-oxoacyl-[acyl-carrier-protein] synthase activity"/>
    <property type="evidence" value="ECO:0007669"/>
    <property type="project" value="UniProtKB-EC"/>
</dbReference>
<dbReference type="InterPro" id="IPR041550">
    <property type="entry name" value="FASI_helical"/>
</dbReference>
<comment type="caution">
    <text evidence="29">The sequence shown here is derived from an EMBL/GenBank/DDBJ whole genome shotgun (WGS) entry which is preliminary data.</text>
</comment>
<evidence type="ECO:0000256" key="5">
    <source>
        <dbReference type="ARBA" id="ARBA00014008"/>
    </source>
</evidence>
<dbReference type="GO" id="GO:0004321">
    <property type="term" value="F:fatty-acyl-CoA synthase activity"/>
    <property type="evidence" value="ECO:0007669"/>
    <property type="project" value="UniProtKB-EC"/>
</dbReference>
<dbReference type="GO" id="GO:0000287">
    <property type="term" value="F:magnesium ion binding"/>
    <property type="evidence" value="ECO:0007669"/>
    <property type="project" value="InterPro"/>
</dbReference>
<dbReference type="FunFam" id="3.90.25.70:FF:000001">
    <property type="entry name" value="Fatty acid synthase subunit alpha"/>
    <property type="match status" value="1"/>
</dbReference>
<dbReference type="CDD" id="cd00828">
    <property type="entry name" value="elong_cond_enzymes"/>
    <property type="match status" value="1"/>
</dbReference>
<keyword evidence="10 25" id="KW-0479">Metal-binding</keyword>
<dbReference type="InterPro" id="IPR036291">
    <property type="entry name" value="NAD(P)-bd_dom_sf"/>
</dbReference>
<evidence type="ECO:0000313" key="29">
    <source>
        <dbReference type="EMBL" id="PWY71389.1"/>
    </source>
</evidence>
<comment type="similarity">
    <text evidence="1 23">Belongs to the thiolase-like superfamily. Fungal fatty acid synthetase subunit alpha family.</text>
</comment>
<dbReference type="FunFam" id="3.90.470.20:FF:000005">
    <property type="entry name" value="Fatty acid synthase alpha subunit FasA"/>
    <property type="match status" value="1"/>
</dbReference>
<dbReference type="Gene3D" id="3.90.470.20">
    <property type="entry name" value="4'-phosphopantetheinyl transferase domain"/>
    <property type="match status" value="1"/>
</dbReference>
<feature type="binding site" evidence="25">
    <location>
        <position position="1782"/>
    </location>
    <ligand>
        <name>Mg(2+)</name>
        <dbReference type="ChEBI" id="CHEBI:18420"/>
    </ligand>
</feature>
<dbReference type="InterPro" id="IPR040899">
    <property type="entry name" value="Fas_alpha_ACP"/>
</dbReference>
<dbReference type="InterPro" id="IPR016035">
    <property type="entry name" value="Acyl_Trfase/lysoPLipase"/>
</dbReference>
<keyword evidence="6 23" id="KW-0596">Phosphopantetheine</keyword>
<keyword evidence="7" id="KW-0444">Lipid biosynthesis</keyword>
<dbReference type="SUPFAM" id="SSF56214">
    <property type="entry name" value="4'-phosphopantetheinyl transferase"/>
    <property type="match status" value="1"/>
</dbReference>
<dbReference type="Pfam" id="PF18314">
    <property type="entry name" value="FAS_I_H"/>
    <property type="match status" value="1"/>
</dbReference>
<keyword evidence="30" id="KW-1185">Reference proteome</keyword>
<feature type="active site" description="For beta-ketoacyl synthase activity" evidence="24">
    <location>
        <position position="1225"/>
    </location>
</feature>
<evidence type="ECO:0000256" key="19">
    <source>
        <dbReference type="ARBA" id="ARBA00048237"/>
    </source>
</evidence>
<evidence type="ECO:0000256" key="22">
    <source>
        <dbReference type="ARBA" id="ARBA00065422"/>
    </source>
</evidence>
<dbReference type="GO" id="GO:0004316">
    <property type="term" value="F:3-oxoacyl-[acyl-carrier-protein] reductase (NADPH) activity"/>
    <property type="evidence" value="ECO:0007669"/>
    <property type="project" value="UniProtKB-EC"/>
</dbReference>
<keyword evidence="15" id="KW-0520">NAD</keyword>
<dbReference type="FunFam" id="3.30.70.2490:FF:000001">
    <property type="entry name" value="Fatty acid synthase subunit alpha"/>
    <property type="match status" value="1"/>
</dbReference>
<dbReference type="VEuPathDB" id="FungiDB:BO83DRAFT_408934"/>
<dbReference type="SMART" id="SM00825">
    <property type="entry name" value="PKS_KS"/>
    <property type="match status" value="1"/>
</dbReference>
<proteinExistence type="inferred from homology"/>
<dbReference type="GO" id="GO:0008897">
    <property type="term" value="F:holo-[acyl-carrier-protein] synthase activity"/>
    <property type="evidence" value="ECO:0007669"/>
    <property type="project" value="InterPro"/>
</dbReference>
<evidence type="ECO:0000256" key="25">
    <source>
        <dbReference type="PIRSR" id="PIRSR000454-3"/>
    </source>
</evidence>
<dbReference type="PROSITE" id="PS50075">
    <property type="entry name" value="CARRIER"/>
    <property type="match status" value="1"/>
</dbReference>
<evidence type="ECO:0000256" key="7">
    <source>
        <dbReference type="ARBA" id="ARBA00022516"/>
    </source>
</evidence>
<evidence type="ECO:0000256" key="13">
    <source>
        <dbReference type="ARBA" id="ARBA00022857"/>
    </source>
</evidence>
<dbReference type="InterPro" id="IPR014031">
    <property type="entry name" value="Ketoacyl_synth_C"/>
</dbReference>
<keyword evidence="13" id="KW-0521">NADP</keyword>
<evidence type="ECO:0000256" key="20">
    <source>
        <dbReference type="ARBA" id="ARBA00048508"/>
    </source>
</evidence>
<evidence type="ECO:0000256" key="2">
    <source>
        <dbReference type="ARBA" id="ARBA00012878"/>
    </source>
</evidence>
<comment type="catalytic activity">
    <reaction evidence="20">
        <text>a (3R)-hydroxyacyl-[ACP] + NADP(+) = a 3-oxoacyl-[ACP] + NADPH + H(+)</text>
        <dbReference type="Rhea" id="RHEA:17397"/>
        <dbReference type="Rhea" id="RHEA-COMP:9916"/>
        <dbReference type="Rhea" id="RHEA-COMP:9945"/>
        <dbReference type="ChEBI" id="CHEBI:15378"/>
        <dbReference type="ChEBI" id="CHEBI:57783"/>
        <dbReference type="ChEBI" id="CHEBI:58349"/>
        <dbReference type="ChEBI" id="CHEBI:78776"/>
        <dbReference type="ChEBI" id="CHEBI:78827"/>
        <dbReference type="EC" id="1.1.1.100"/>
    </reaction>
</comment>
<name>A0A317VD75_ASPEC</name>
<dbReference type="PROSITE" id="PS52004">
    <property type="entry name" value="KS3_2"/>
    <property type="match status" value="1"/>
</dbReference>
<comment type="catalytic activity">
    <reaction evidence="19">
        <text>acetyl-CoA + n malonyl-CoA + 2n NADPH + 4n H(+) = a long-chain-acyl-CoA + n CoA + n CO2 + 2n NADP(+).</text>
        <dbReference type="EC" id="2.3.1.86"/>
    </reaction>
</comment>
<keyword evidence="8" id="KW-0597">Phosphoprotein</keyword>
<dbReference type="InterPro" id="IPR050830">
    <property type="entry name" value="Fungal_FAS"/>
</dbReference>
<dbReference type="SUPFAM" id="SSF53901">
    <property type="entry name" value="Thiolase-like"/>
    <property type="match status" value="2"/>
</dbReference>
<evidence type="ECO:0000256" key="11">
    <source>
        <dbReference type="ARBA" id="ARBA00022832"/>
    </source>
</evidence>
<dbReference type="CDD" id="cd08950">
    <property type="entry name" value="KR_fFAS_SDR_c_like"/>
    <property type="match status" value="1"/>
</dbReference>
<evidence type="ECO:0000256" key="18">
    <source>
        <dbReference type="ARBA" id="ARBA00023268"/>
    </source>
</evidence>
<dbReference type="OrthoDB" id="4251012at2759"/>
<dbReference type="InterPro" id="IPR009081">
    <property type="entry name" value="PP-bd_ACP"/>
</dbReference>
<dbReference type="Gene3D" id="3.30.70.2490">
    <property type="match status" value="1"/>
</dbReference>
<dbReference type="InterPro" id="IPR047224">
    <property type="entry name" value="FAS_alpha_su_C"/>
</dbReference>
<reference evidence="29" key="1">
    <citation type="submission" date="2016-12" db="EMBL/GenBank/DDBJ databases">
        <title>The genomes of Aspergillus section Nigri reveals drivers in fungal speciation.</title>
        <authorList>
            <consortium name="DOE Joint Genome Institute"/>
            <person name="Vesth T.C."/>
            <person name="Nybo J."/>
            <person name="Theobald S."/>
            <person name="Brandl J."/>
            <person name="Frisvad J.C."/>
            <person name="Nielsen K.F."/>
            <person name="Lyhne E.K."/>
            <person name="Kogle M.E."/>
            <person name="Kuo A."/>
            <person name="Riley R."/>
            <person name="Clum A."/>
            <person name="Nolan M."/>
            <person name="Lipzen A."/>
            <person name="Salamov A."/>
            <person name="Henrissat B."/>
            <person name="Wiebenga A."/>
            <person name="De vries R.P."/>
            <person name="Grigoriev I.V."/>
            <person name="Mortensen U.H."/>
            <person name="Andersen M.R."/>
            <person name="Baker S.E."/>
        </authorList>
    </citation>
    <scope>NUCLEOTIDE SEQUENCE</scope>
    <source>
        <strain evidence="29">CBS 122712</strain>
    </source>
</reference>
<dbReference type="Proteomes" id="UP000246171">
    <property type="component" value="Unassembled WGS sequence"/>
</dbReference>
<evidence type="ECO:0000256" key="17">
    <source>
        <dbReference type="ARBA" id="ARBA00023160"/>
    </source>
</evidence>
<dbReference type="GO" id="GO:0005835">
    <property type="term" value="C:fatty acid synthase complex"/>
    <property type="evidence" value="ECO:0007669"/>
    <property type="project" value="InterPro"/>
</dbReference>
<evidence type="ECO:0000259" key="28">
    <source>
        <dbReference type="PROSITE" id="PS52004"/>
    </source>
</evidence>
<keyword evidence="17" id="KW-0275">Fatty acid biosynthesis</keyword>
<dbReference type="GO" id="GO:0004312">
    <property type="term" value="F:fatty acid synthase activity"/>
    <property type="evidence" value="ECO:0007669"/>
    <property type="project" value="InterPro"/>
</dbReference>
<evidence type="ECO:0000256" key="16">
    <source>
        <dbReference type="ARBA" id="ARBA00023098"/>
    </source>
</evidence>
<dbReference type="PANTHER" id="PTHR10982">
    <property type="entry name" value="MALONYL COA-ACYL CARRIER PROTEIN TRANSACYLASE"/>
    <property type="match status" value="1"/>
</dbReference>
<keyword evidence="11" id="KW-0276">Fatty acid metabolism</keyword>
<dbReference type="Pfam" id="PF00109">
    <property type="entry name" value="ketoacyl-synt"/>
    <property type="match status" value="1"/>
</dbReference>
<dbReference type="Gene3D" id="3.90.25.70">
    <property type="match status" value="1"/>
</dbReference>
<keyword evidence="18" id="KW-0511">Multifunctional enzyme</keyword>
<comment type="catalytic activity">
    <reaction evidence="21">
        <text>a fatty acyl-[ACP] + malonyl-[ACP] + H(+) = a 3-oxoacyl-[ACP] + holo-[ACP] + CO2</text>
        <dbReference type="Rhea" id="RHEA:22836"/>
        <dbReference type="Rhea" id="RHEA-COMP:9623"/>
        <dbReference type="Rhea" id="RHEA-COMP:9685"/>
        <dbReference type="Rhea" id="RHEA-COMP:9916"/>
        <dbReference type="Rhea" id="RHEA-COMP:14125"/>
        <dbReference type="ChEBI" id="CHEBI:15378"/>
        <dbReference type="ChEBI" id="CHEBI:16526"/>
        <dbReference type="ChEBI" id="CHEBI:64479"/>
        <dbReference type="ChEBI" id="CHEBI:78449"/>
        <dbReference type="ChEBI" id="CHEBI:78776"/>
        <dbReference type="ChEBI" id="CHEBI:138651"/>
        <dbReference type="EC" id="2.3.1.41"/>
    </reaction>
</comment>
<feature type="domain" description="Ketosynthase family 3 (KS3)" evidence="28">
    <location>
        <begin position="1042"/>
        <end position="1563"/>
    </location>
</feature>
<dbReference type="InterPro" id="IPR008278">
    <property type="entry name" value="4-PPantetheinyl_Trfase_dom"/>
</dbReference>
<evidence type="ECO:0000256" key="15">
    <source>
        <dbReference type="ARBA" id="ARBA00023027"/>
    </source>
</evidence>
<evidence type="ECO:0000256" key="9">
    <source>
        <dbReference type="ARBA" id="ARBA00022679"/>
    </source>
</evidence>